<dbReference type="OrthoDB" id="5386823at2759"/>
<dbReference type="AlphaFoldDB" id="A0A1V8TNV6"/>
<evidence type="ECO:0000313" key="2">
    <source>
        <dbReference type="EMBL" id="OQO13045.1"/>
    </source>
</evidence>
<gene>
    <name evidence="2" type="ORF">B0A48_02509</name>
</gene>
<keyword evidence="3" id="KW-1185">Reference proteome</keyword>
<comment type="caution">
    <text evidence="2">The sequence shown here is derived from an EMBL/GenBank/DDBJ whole genome shotgun (WGS) entry which is preliminary data.</text>
</comment>
<name>A0A1V8TNV6_9PEZI</name>
<feature type="compositionally biased region" description="Basic and acidic residues" evidence="1">
    <location>
        <begin position="54"/>
        <end position="63"/>
    </location>
</feature>
<reference evidence="3" key="1">
    <citation type="submission" date="2017-03" db="EMBL/GenBank/DDBJ databases">
        <title>Genomes of endolithic fungi from Antarctica.</title>
        <authorList>
            <person name="Coleine C."/>
            <person name="Masonjones S."/>
            <person name="Stajich J.E."/>
        </authorList>
    </citation>
    <scope>NUCLEOTIDE SEQUENCE [LARGE SCALE GENOMIC DNA]</scope>
    <source>
        <strain evidence="3">CCFEE 5527</strain>
    </source>
</reference>
<sequence length="118" mass="11835">MSSGLMSTEPGGEQTQYEAEHNDVLPSSKSSGQLGASQEHTKPGNESVVAGQQKAERGEKTAENIRYGQKLSEEGFGGVTTGQEGGAGVGKGEGGSDGEARAKMGYAGGKGSGEEIGG</sequence>
<accession>A0A1V8TNV6</accession>
<dbReference type="EMBL" id="NAJO01000004">
    <property type="protein sequence ID" value="OQO13045.1"/>
    <property type="molecule type" value="Genomic_DNA"/>
</dbReference>
<feature type="compositionally biased region" description="Gly residues" evidence="1">
    <location>
        <begin position="75"/>
        <end position="97"/>
    </location>
</feature>
<feature type="compositionally biased region" description="Gly residues" evidence="1">
    <location>
        <begin position="106"/>
        <end position="118"/>
    </location>
</feature>
<protein>
    <submittedName>
        <fullName evidence="2">Uncharacterized protein</fullName>
    </submittedName>
</protein>
<feature type="region of interest" description="Disordered" evidence="1">
    <location>
        <begin position="1"/>
        <end position="118"/>
    </location>
</feature>
<organism evidence="2 3">
    <name type="scientific">Cryoendolithus antarcticus</name>
    <dbReference type="NCBI Taxonomy" id="1507870"/>
    <lineage>
        <taxon>Eukaryota</taxon>
        <taxon>Fungi</taxon>
        <taxon>Dikarya</taxon>
        <taxon>Ascomycota</taxon>
        <taxon>Pezizomycotina</taxon>
        <taxon>Dothideomycetes</taxon>
        <taxon>Dothideomycetidae</taxon>
        <taxon>Cladosporiales</taxon>
        <taxon>Cladosporiaceae</taxon>
        <taxon>Cryoendolithus</taxon>
    </lineage>
</organism>
<evidence type="ECO:0000256" key="1">
    <source>
        <dbReference type="SAM" id="MobiDB-lite"/>
    </source>
</evidence>
<evidence type="ECO:0000313" key="3">
    <source>
        <dbReference type="Proteomes" id="UP000192596"/>
    </source>
</evidence>
<dbReference type="Proteomes" id="UP000192596">
    <property type="component" value="Unassembled WGS sequence"/>
</dbReference>
<dbReference type="InParanoid" id="A0A1V8TNV6"/>
<proteinExistence type="predicted"/>
<feature type="compositionally biased region" description="Polar residues" evidence="1">
    <location>
        <begin position="25"/>
        <end position="38"/>
    </location>
</feature>